<keyword evidence="3" id="KW-1185">Reference proteome</keyword>
<protein>
    <submittedName>
        <fullName evidence="2">Uncharacterized protein</fullName>
    </submittedName>
</protein>
<name>A0ABP0EZK5_CLALP</name>
<evidence type="ECO:0000313" key="3">
    <source>
        <dbReference type="Proteomes" id="UP001642483"/>
    </source>
</evidence>
<dbReference type="EMBL" id="CAWYQH010000001">
    <property type="protein sequence ID" value="CAK8671482.1"/>
    <property type="molecule type" value="Genomic_DNA"/>
</dbReference>
<accession>A0ABP0EZK5</accession>
<evidence type="ECO:0000256" key="1">
    <source>
        <dbReference type="SAM" id="MobiDB-lite"/>
    </source>
</evidence>
<sequence length="83" mass="9493">MAEDTGEKKGTSQEESKSEAALPDVRQKLLELLRHLFDVLRAKVQEKGPTVLYGLLSYTRPLLRARFPQEEKFTNVSVKLLIH</sequence>
<proteinExistence type="predicted"/>
<organism evidence="2 3">
    <name type="scientific">Clavelina lepadiformis</name>
    <name type="common">Light-bulb sea squirt</name>
    <name type="synonym">Ascidia lepadiformis</name>
    <dbReference type="NCBI Taxonomy" id="159417"/>
    <lineage>
        <taxon>Eukaryota</taxon>
        <taxon>Metazoa</taxon>
        <taxon>Chordata</taxon>
        <taxon>Tunicata</taxon>
        <taxon>Ascidiacea</taxon>
        <taxon>Aplousobranchia</taxon>
        <taxon>Clavelinidae</taxon>
        <taxon>Clavelina</taxon>
    </lineage>
</organism>
<evidence type="ECO:0000313" key="2">
    <source>
        <dbReference type="EMBL" id="CAK8671482.1"/>
    </source>
</evidence>
<feature type="compositionally biased region" description="Basic and acidic residues" evidence="1">
    <location>
        <begin position="1"/>
        <end position="18"/>
    </location>
</feature>
<dbReference type="Proteomes" id="UP001642483">
    <property type="component" value="Unassembled WGS sequence"/>
</dbReference>
<reference evidence="2 3" key="1">
    <citation type="submission" date="2024-02" db="EMBL/GenBank/DDBJ databases">
        <authorList>
            <person name="Daric V."/>
            <person name="Darras S."/>
        </authorList>
    </citation>
    <scope>NUCLEOTIDE SEQUENCE [LARGE SCALE GENOMIC DNA]</scope>
</reference>
<comment type="caution">
    <text evidence="2">The sequence shown here is derived from an EMBL/GenBank/DDBJ whole genome shotgun (WGS) entry which is preliminary data.</text>
</comment>
<gene>
    <name evidence="2" type="ORF">CVLEPA_LOCUS541</name>
</gene>
<feature type="region of interest" description="Disordered" evidence="1">
    <location>
        <begin position="1"/>
        <end position="22"/>
    </location>
</feature>